<organism evidence="1 2">
    <name type="scientific">Eruca vesicaria subsp. sativa</name>
    <name type="common">Garden rocket</name>
    <name type="synonym">Eruca sativa</name>
    <dbReference type="NCBI Taxonomy" id="29727"/>
    <lineage>
        <taxon>Eukaryota</taxon>
        <taxon>Viridiplantae</taxon>
        <taxon>Streptophyta</taxon>
        <taxon>Embryophyta</taxon>
        <taxon>Tracheophyta</taxon>
        <taxon>Spermatophyta</taxon>
        <taxon>Magnoliopsida</taxon>
        <taxon>eudicotyledons</taxon>
        <taxon>Gunneridae</taxon>
        <taxon>Pentapetalae</taxon>
        <taxon>rosids</taxon>
        <taxon>malvids</taxon>
        <taxon>Brassicales</taxon>
        <taxon>Brassicaceae</taxon>
        <taxon>Brassiceae</taxon>
        <taxon>Eruca</taxon>
    </lineage>
</organism>
<comment type="caution">
    <text evidence="1">The sequence shown here is derived from an EMBL/GenBank/DDBJ whole genome shotgun (WGS) entry which is preliminary data.</text>
</comment>
<accession>A0ABC8L5A7</accession>
<keyword evidence="2" id="KW-1185">Reference proteome</keyword>
<gene>
    <name evidence="1" type="ORF">ERUC_LOCUS30499</name>
</gene>
<dbReference type="AlphaFoldDB" id="A0ABC8L5A7"/>
<evidence type="ECO:0000313" key="2">
    <source>
        <dbReference type="Proteomes" id="UP001642260"/>
    </source>
</evidence>
<sequence length="59" mass="6757">MGLMKKPNRVQTELDKSVLEITGRTGETLPMLNRRLAMSLTRCLMLRKLDTHVTCGREI</sequence>
<reference evidence="1 2" key="1">
    <citation type="submission" date="2022-03" db="EMBL/GenBank/DDBJ databases">
        <authorList>
            <person name="Macdonald S."/>
            <person name="Ahmed S."/>
            <person name="Newling K."/>
        </authorList>
    </citation>
    <scope>NUCLEOTIDE SEQUENCE [LARGE SCALE GENOMIC DNA]</scope>
</reference>
<protein>
    <submittedName>
        <fullName evidence="1">Uncharacterized protein</fullName>
    </submittedName>
</protein>
<dbReference type="Proteomes" id="UP001642260">
    <property type="component" value="Unassembled WGS sequence"/>
</dbReference>
<name>A0ABC8L5A7_ERUVS</name>
<evidence type="ECO:0000313" key="1">
    <source>
        <dbReference type="EMBL" id="CAH8366098.1"/>
    </source>
</evidence>
<dbReference type="EMBL" id="CAKOAT010397376">
    <property type="protein sequence ID" value="CAH8366098.1"/>
    <property type="molecule type" value="Genomic_DNA"/>
</dbReference>
<proteinExistence type="predicted"/>